<reference evidence="1 2" key="1">
    <citation type="submission" date="2018-06" db="EMBL/GenBank/DDBJ databases">
        <authorList>
            <consortium name="Pathogen Informatics"/>
            <person name="Doyle S."/>
        </authorList>
    </citation>
    <scope>NUCLEOTIDE SEQUENCE [LARGE SCALE GENOMIC DNA]</scope>
    <source>
        <strain evidence="1 2">NCTC13028</strain>
    </source>
</reference>
<protein>
    <submittedName>
        <fullName evidence="1">Uncharacterized protein</fullName>
    </submittedName>
</protein>
<dbReference type="EMBL" id="UAWC01000024">
    <property type="protein sequence ID" value="SQB35488.1"/>
    <property type="molecule type" value="Genomic_DNA"/>
</dbReference>
<proteinExistence type="predicted"/>
<evidence type="ECO:0000313" key="2">
    <source>
        <dbReference type="Proteomes" id="UP000250223"/>
    </source>
</evidence>
<accession>A0A2X2W3Q9</accession>
<name>A0A2X2W3Q9_CLOCO</name>
<gene>
    <name evidence="1" type="ORF">NCTC13028_01996</name>
</gene>
<dbReference type="Proteomes" id="UP000250223">
    <property type="component" value="Unassembled WGS sequence"/>
</dbReference>
<dbReference type="AlphaFoldDB" id="A0A2X2W3Q9"/>
<organism evidence="1 2">
    <name type="scientific">Clostridium cochlearium</name>
    <dbReference type="NCBI Taxonomy" id="1494"/>
    <lineage>
        <taxon>Bacteria</taxon>
        <taxon>Bacillati</taxon>
        <taxon>Bacillota</taxon>
        <taxon>Clostridia</taxon>
        <taxon>Eubacteriales</taxon>
        <taxon>Clostridiaceae</taxon>
        <taxon>Clostridium</taxon>
    </lineage>
</organism>
<dbReference type="RefSeq" id="WP_160110550.1">
    <property type="nucleotide sequence ID" value="NZ_JABAGF010000001.1"/>
</dbReference>
<evidence type="ECO:0000313" key="1">
    <source>
        <dbReference type="EMBL" id="SQB35488.1"/>
    </source>
</evidence>
<sequence>MKIKSEIIEQTKSIPFEDLKDILKDTSNKLKKEFLNEYKNKSYVF</sequence>